<dbReference type="GO" id="GO:0070773">
    <property type="term" value="F:protein-N-terminal glutamine amidohydrolase activity"/>
    <property type="evidence" value="ECO:0000318"/>
    <property type="project" value="GO_Central"/>
</dbReference>
<accession>A0A2K1K7J7</accession>
<dbReference type="PANTHER" id="PTHR13035:SF0">
    <property type="entry name" value="PROTEIN N-TERMINAL GLUTAMINE AMIDOHYDROLASE"/>
    <property type="match status" value="1"/>
</dbReference>
<dbReference type="EnsemblPlants" id="Pp3c8_16370V3.3">
    <property type="protein sequence ID" value="Pp3c8_16370V3.3"/>
    <property type="gene ID" value="Pp3c8_16370"/>
</dbReference>
<dbReference type="InterPro" id="IPR023128">
    <property type="entry name" value="Prot_N_Gln_amidohydro_ab_roll"/>
</dbReference>
<reference evidence="11 13" key="1">
    <citation type="journal article" date="2008" name="Science">
        <title>The Physcomitrella genome reveals evolutionary insights into the conquest of land by plants.</title>
        <authorList>
            <person name="Rensing S."/>
            <person name="Lang D."/>
            <person name="Zimmer A."/>
            <person name="Terry A."/>
            <person name="Salamov A."/>
            <person name="Shapiro H."/>
            <person name="Nishiyama T."/>
            <person name="Perroud P.-F."/>
            <person name="Lindquist E."/>
            <person name="Kamisugi Y."/>
            <person name="Tanahashi T."/>
            <person name="Sakakibara K."/>
            <person name="Fujita T."/>
            <person name="Oishi K."/>
            <person name="Shin-I T."/>
            <person name="Kuroki Y."/>
            <person name="Toyoda A."/>
            <person name="Suzuki Y."/>
            <person name="Hashimoto A."/>
            <person name="Yamaguchi K."/>
            <person name="Sugano A."/>
            <person name="Kohara Y."/>
            <person name="Fujiyama A."/>
            <person name="Anterola A."/>
            <person name="Aoki S."/>
            <person name="Ashton N."/>
            <person name="Barbazuk W.B."/>
            <person name="Barker E."/>
            <person name="Bennetzen J."/>
            <person name="Bezanilla M."/>
            <person name="Blankenship R."/>
            <person name="Cho S.H."/>
            <person name="Dutcher S."/>
            <person name="Estelle M."/>
            <person name="Fawcett J.A."/>
            <person name="Gundlach H."/>
            <person name="Hanada K."/>
            <person name="Heyl A."/>
            <person name="Hicks K.A."/>
            <person name="Hugh J."/>
            <person name="Lohr M."/>
            <person name="Mayer K."/>
            <person name="Melkozernov A."/>
            <person name="Murata T."/>
            <person name="Nelson D."/>
            <person name="Pils B."/>
            <person name="Prigge M."/>
            <person name="Reiss B."/>
            <person name="Renner T."/>
            <person name="Rombauts S."/>
            <person name="Rushton P."/>
            <person name="Sanderfoot A."/>
            <person name="Schween G."/>
            <person name="Shiu S.-H."/>
            <person name="Stueber K."/>
            <person name="Theodoulou F.L."/>
            <person name="Tu H."/>
            <person name="Van de Peer Y."/>
            <person name="Verrier P.J."/>
            <person name="Waters E."/>
            <person name="Wood A."/>
            <person name="Yang L."/>
            <person name="Cove D."/>
            <person name="Cuming A."/>
            <person name="Hasebe M."/>
            <person name="Lucas S."/>
            <person name="Mishler D.B."/>
            <person name="Reski R."/>
            <person name="Grigoriev I."/>
            <person name="Quatrano R.S."/>
            <person name="Boore J.L."/>
        </authorList>
    </citation>
    <scope>NUCLEOTIDE SEQUENCE [LARGE SCALE GENOMIC DNA]</scope>
    <source>
        <strain evidence="12 13">cv. Gransden 2004</strain>
    </source>
</reference>
<comment type="subunit">
    <text evidence="2 8">Monomer.</text>
</comment>
<dbReference type="OrthoDB" id="191192at2759"/>
<dbReference type="GO" id="GO:0008418">
    <property type="term" value="F:protein-N-terminal asparagine amidohydrolase activity"/>
    <property type="evidence" value="ECO:0007669"/>
    <property type="project" value="UniProtKB-UniRule"/>
</dbReference>
<dbReference type="InterPro" id="IPR037132">
    <property type="entry name" value="N_Gln_amidohydro_ab_roll_sf"/>
</dbReference>
<dbReference type="Proteomes" id="UP000006727">
    <property type="component" value="Chromosome 8"/>
</dbReference>
<evidence type="ECO:0000313" key="12">
    <source>
        <dbReference type="EnsemblPlants" id="Pp3c8_16370V3.1"/>
    </source>
</evidence>
<dbReference type="PANTHER" id="PTHR13035">
    <property type="entry name" value="PROTEIN N-TERMINAL GLUTAMINE AMIDOHYDROLASE"/>
    <property type="match status" value="1"/>
</dbReference>
<dbReference type="FunFam" id="3.10.620.10:FF:000001">
    <property type="entry name" value="Blast:Protein N-terminal glutamine amidohydrolase"/>
    <property type="match status" value="1"/>
</dbReference>
<dbReference type="EnsemblPlants" id="Pp3c8_16370V3.9">
    <property type="protein sequence ID" value="Pp3c8_16370V3.9"/>
    <property type="gene ID" value="Pp3c8_16370"/>
</dbReference>
<comment type="function">
    <text evidence="8">Mediates the side-chain deamidation of N-terminal glutamine residues to glutamate, an important step in N-end rule pathway of protein degradation. Conversion of the resulting N-terminal glutamine to glutamate renders the protein susceptible to arginylation, polyubiquitination and degradation as specified by the N-end rule. Does not act on substrates with internal or C-terminal glutamine and does not act on non-glutamine residues in any position.</text>
</comment>
<organism evidence="11">
    <name type="scientific">Physcomitrium patens</name>
    <name type="common">Spreading-leaved earth moss</name>
    <name type="synonym">Physcomitrella patens</name>
    <dbReference type="NCBI Taxonomy" id="3218"/>
    <lineage>
        <taxon>Eukaryota</taxon>
        <taxon>Viridiplantae</taxon>
        <taxon>Streptophyta</taxon>
        <taxon>Embryophyta</taxon>
        <taxon>Bryophyta</taxon>
        <taxon>Bryophytina</taxon>
        <taxon>Bryopsida</taxon>
        <taxon>Funariidae</taxon>
        <taxon>Funariales</taxon>
        <taxon>Funariaceae</taxon>
        <taxon>Physcomitrium</taxon>
    </lineage>
</organism>
<evidence type="ECO:0000259" key="10">
    <source>
        <dbReference type="Pfam" id="PF09764"/>
    </source>
</evidence>
<name>A0A2K1K7J7_PHYPA</name>
<dbReference type="Gramene" id="Pp3c8_16370V3.1">
    <property type="protein sequence ID" value="Pp3c8_16370V3.1"/>
    <property type="gene ID" value="Pp3c8_16370"/>
</dbReference>
<dbReference type="EnsemblPlants" id="Pp3c8_16370V3.7">
    <property type="protein sequence ID" value="Pp3c8_16370V3.7"/>
    <property type="gene ID" value="Pp3c8_16370"/>
</dbReference>
<gene>
    <name evidence="12" type="primary">LOC112285731</name>
    <name evidence="11" type="ORF">PHYPA_011638</name>
</gene>
<dbReference type="Gramene" id="Pp3c8_16370V3.9">
    <property type="protein sequence ID" value="Pp3c8_16370V3.9"/>
    <property type="gene ID" value="Pp3c8_16370"/>
</dbReference>
<evidence type="ECO:0000256" key="9">
    <source>
        <dbReference type="SAM" id="MobiDB-lite"/>
    </source>
</evidence>
<dbReference type="Gene3D" id="3.10.620.10">
    <property type="entry name" value="Protein N-terminal glutamine amidohydrolase, alpha beta roll"/>
    <property type="match status" value="1"/>
</dbReference>
<sequence length="248" mass="27830">MDGPNSSTNLEFSGGGSEYAADEEFGKDSGASEKVEDVLSSFDYTSCYCEENVYMLCKKLSKVGLAAPDASDLFAVFISNPKRQVPIWRQRSSKDAAGLCVWDYHVICIQRDLKRETAVLVWDLDTSLPCPTTLDDYVAGAFQPWIPLNPEFSRFYRVIAAPMYLRFFASDRRHMKKKDGSWMALPPLYDCLVAEDGAVHNLEEFITMSVDHVITSPEEAISSVMHQKLGILLGEKGLLQFFNQNLGR</sequence>
<feature type="domain" description="Protein N-terminal glutamine amidohydrolase alpha beta roll" evidence="10">
    <location>
        <begin position="44"/>
        <end position="235"/>
    </location>
</feature>
<feature type="compositionally biased region" description="Polar residues" evidence="9">
    <location>
        <begin position="1"/>
        <end position="11"/>
    </location>
</feature>
<evidence type="ECO:0000256" key="5">
    <source>
        <dbReference type="ARBA" id="ARBA00022801"/>
    </source>
</evidence>
<dbReference type="Gramene" id="Pp3c8_16370V3.8">
    <property type="protein sequence ID" value="Pp3c8_16370V3.8"/>
    <property type="gene ID" value="Pp3c8_16370"/>
</dbReference>
<reference evidence="12" key="3">
    <citation type="submission" date="2020-12" db="UniProtKB">
        <authorList>
            <consortium name="EnsemblPlants"/>
        </authorList>
    </citation>
    <scope>IDENTIFICATION</scope>
</reference>
<dbReference type="GO" id="GO:0005634">
    <property type="term" value="C:nucleus"/>
    <property type="evidence" value="ECO:0000318"/>
    <property type="project" value="GO_Central"/>
</dbReference>
<dbReference type="Pfam" id="PF09764">
    <property type="entry name" value="Nt_Gln_amidase"/>
    <property type="match status" value="1"/>
</dbReference>
<evidence type="ECO:0000256" key="8">
    <source>
        <dbReference type="RuleBase" id="RU367082"/>
    </source>
</evidence>
<dbReference type="EnsemblPlants" id="Pp3c8_16370V3.8">
    <property type="protein sequence ID" value="Pp3c8_16370V3.8"/>
    <property type="gene ID" value="Pp3c8_16370"/>
</dbReference>
<evidence type="ECO:0000256" key="2">
    <source>
        <dbReference type="ARBA" id="ARBA00011245"/>
    </source>
</evidence>
<dbReference type="EC" id="3.5.1.122" evidence="3 8"/>
<dbReference type="AlphaFoldDB" id="A0A2K1K7J7"/>
<dbReference type="PaxDb" id="3218-PP1S114_102V6.2"/>
<reference evidence="11 13" key="2">
    <citation type="journal article" date="2018" name="Plant J.">
        <title>The Physcomitrella patens chromosome-scale assembly reveals moss genome structure and evolution.</title>
        <authorList>
            <person name="Lang D."/>
            <person name="Ullrich K.K."/>
            <person name="Murat F."/>
            <person name="Fuchs J."/>
            <person name="Jenkins J."/>
            <person name="Haas F.B."/>
            <person name="Piednoel M."/>
            <person name="Gundlach H."/>
            <person name="Van Bel M."/>
            <person name="Meyberg R."/>
            <person name="Vives C."/>
            <person name="Morata J."/>
            <person name="Symeonidi A."/>
            <person name="Hiss M."/>
            <person name="Muchero W."/>
            <person name="Kamisugi Y."/>
            <person name="Saleh O."/>
            <person name="Blanc G."/>
            <person name="Decker E.L."/>
            <person name="van Gessel N."/>
            <person name="Grimwood J."/>
            <person name="Hayes R.D."/>
            <person name="Graham S.W."/>
            <person name="Gunter L.E."/>
            <person name="McDaniel S.F."/>
            <person name="Hoernstein S.N.W."/>
            <person name="Larsson A."/>
            <person name="Li F.W."/>
            <person name="Perroud P.F."/>
            <person name="Phillips J."/>
            <person name="Ranjan P."/>
            <person name="Rokshar D.S."/>
            <person name="Rothfels C.J."/>
            <person name="Schneider L."/>
            <person name="Shu S."/>
            <person name="Stevenson D.W."/>
            <person name="Thummler F."/>
            <person name="Tillich M."/>
            <person name="Villarreal Aguilar J.C."/>
            <person name="Widiez T."/>
            <person name="Wong G.K."/>
            <person name="Wymore A."/>
            <person name="Zhang Y."/>
            <person name="Zimmer A.D."/>
            <person name="Quatrano R.S."/>
            <person name="Mayer K.F.X."/>
            <person name="Goodstein D."/>
            <person name="Casacuberta J.M."/>
            <person name="Vandepoele K."/>
            <person name="Reski R."/>
            <person name="Cuming A.C."/>
            <person name="Tuskan G.A."/>
            <person name="Maumus F."/>
            <person name="Salse J."/>
            <person name="Schmutz J."/>
            <person name="Rensing S.A."/>
        </authorList>
    </citation>
    <scope>NUCLEOTIDE SEQUENCE [LARGE SCALE GENOMIC DNA]</scope>
    <source>
        <strain evidence="12 13">cv. Gransden 2004</strain>
    </source>
</reference>
<evidence type="ECO:0000256" key="3">
    <source>
        <dbReference type="ARBA" id="ARBA00012718"/>
    </source>
</evidence>
<dbReference type="InterPro" id="IPR039733">
    <property type="entry name" value="NTAQ1"/>
</dbReference>
<evidence type="ECO:0000313" key="13">
    <source>
        <dbReference type="Proteomes" id="UP000006727"/>
    </source>
</evidence>
<evidence type="ECO:0000256" key="6">
    <source>
        <dbReference type="ARBA" id="ARBA00029677"/>
    </source>
</evidence>
<proteinExistence type="inferred from homology"/>
<keyword evidence="5 8" id="KW-0378">Hydrolase</keyword>
<dbReference type="OMA" id="GWGTVYS"/>
<dbReference type="GO" id="GO:0005829">
    <property type="term" value="C:cytosol"/>
    <property type="evidence" value="ECO:0000318"/>
    <property type="project" value="GO_Central"/>
</dbReference>
<comment type="catalytic activity">
    <reaction evidence="7 8">
        <text>N-terminal L-glutaminyl-[protein] + H2O = N-terminal L-glutamyl-[protein] + NH4(+)</text>
        <dbReference type="Rhea" id="RHEA:50680"/>
        <dbReference type="Rhea" id="RHEA-COMP:12668"/>
        <dbReference type="Rhea" id="RHEA-COMP:12777"/>
        <dbReference type="ChEBI" id="CHEBI:15377"/>
        <dbReference type="ChEBI" id="CHEBI:28938"/>
        <dbReference type="ChEBI" id="CHEBI:64721"/>
        <dbReference type="ChEBI" id="CHEBI:64722"/>
        <dbReference type="EC" id="3.5.1.122"/>
    </reaction>
</comment>
<dbReference type="EMBL" id="ABEU02000008">
    <property type="protein sequence ID" value="PNR49742.1"/>
    <property type="molecule type" value="Genomic_DNA"/>
</dbReference>
<dbReference type="GeneID" id="112285731"/>
<dbReference type="EnsemblPlants" id="Pp3c8_16370V3.1">
    <property type="protein sequence ID" value="Pp3c8_16370V3.1"/>
    <property type="gene ID" value="Pp3c8_16370"/>
</dbReference>
<comment type="similarity">
    <text evidence="1 8">Belongs to the NTAQ1 family.</text>
</comment>
<evidence type="ECO:0000256" key="7">
    <source>
        <dbReference type="ARBA" id="ARBA00048768"/>
    </source>
</evidence>
<dbReference type="RefSeq" id="XP_024382568.1">
    <property type="nucleotide sequence ID" value="XM_024526800.1"/>
</dbReference>
<dbReference type="Gramene" id="Pp3c8_16370V3.3">
    <property type="protein sequence ID" value="Pp3c8_16370V3.3"/>
    <property type="gene ID" value="Pp3c8_16370"/>
</dbReference>
<evidence type="ECO:0000256" key="4">
    <source>
        <dbReference type="ARBA" id="ARBA00021247"/>
    </source>
</evidence>
<keyword evidence="13" id="KW-1185">Reference proteome</keyword>
<protein>
    <recommendedName>
        <fullName evidence="4 8">Protein N-terminal glutamine amidohydrolase</fullName>
        <ecNumber evidence="3 8">3.5.1.122</ecNumber>
    </recommendedName>
    <alternativeName>
        <fullName evidence="6 8">Protein NH2-terminal glutamine deamidase</fullName>
    </alternativeName>
</protein>
<evidence type="ECO:0000256" key="1">
    <source>
        <dbReference type="ARBA" id="ARBA00008985"/>
    </source>
</evidence>
<dbReference type="Gramene" id="Pp3c8_16370V3.7">
    <property type="protein sequence ID" value="Pp3c8_16370V3.7"/>
    <property type="gene ID" value="Pp3c8_16370"/>
</dbReference>
<dbReference type="STRING" id="3218.A0A2K1K7J7"/>
<feature type="region of interest" description="Disordered" evidence="9">
    <location>
        <begin position="1"/>
        <end position="28"/>
    </location>
</feature>
<evidence type="ECO:0000313" key="11">
    <source>
        <dbReference type="EMBL" id="PNR49742.1"/>
    </source>
</evidence>